<dbReference type="EMBL" id="FODV01000017">
    <property type="protein sequence ID" value="SEP15394.1"/>
    <property type="molecule type" value="Genomic_DNA"/>
</dbReference>
<evidence type="ECO:0000313" key="1">
    <source>
        <dbReference type="EMBL" id="SEP15394.1"/>
    </source>
</evidence>
<dbReference type="AlphaFoldDB" id="A0A1H8VJC0"/>
<organism evidence="1 2">
    <name type="scientific">Halogranum amylolyticum</name>
    <dbReference type="NCBI Taxonomy" id="660520"/>
    <lineage>
        <taxon>Archaea</taxon>
        <taxon>Methanobacteriati</taxon>
        <taxon>Methanobacteriota</taxon>
        <taxon>Stenosarchaea group</taxon>
        <taxon>Halobacteria</taxon>
        <taxon>Halobacteriales</taxon>
        <taxon>Haloferacaceae</taxon>
    </lineage>
</organism>
<dbReference type="Proteomes" id="UP000199126">
    <property type="component" value="Unassembled WGS sequence"/>
</dbReference>
<proteinExistence type="predicted"/>
<gene>
    <name evidence="1" type="ORF">SAMN04487948_11727</name>
</gene>
<reference evidence="2" key="1">
    <citation type="submission" date="2016-10" db="EMBL/GenBank/DDBJ databases">
        <authorList>
            <person name="Varghese N."/>
            <person name="Submissions S."/>
        </authorList>
    </citation>
    <scope>NUCLEOTIDE SEQUENCE [LARGE SCALE GENOMIC DNA]</scope>
    <source>
        <strain evidence="2">CGMCC 1.10121</strain>
    </source>
</reference>
<accession>A0A1H8VJC0</accession>
<name>A0A1H8VJC0_9EURY</name>
<sequence length="83" mass="9574">MLVNRTAAAQHLSFDSFCEDASPSESKPIRRFVEIPFQQQLLKEIFRLWPLEATGSEEIERCVVCNRCIVIDTLHDESKCSFL</sequence>
<keyword evidence="2" id="KW-1185">Reference proteome</keyword>
<protein>
    <submittedName>
        <fullName evidence="1">Uncharacterized protein</fullName>
    </submittedName>
</protein>
<evidence type="ECO:0000313" key="2">
    <source>
        <dbReference type="Proteomes" id="UP000199126"/>
    </source>
</evidence>